<proteinExistence type="predicted"/>
<evidence type="ECO:0000313" key="1">
    <source>
        <dbReference type="EMBL" id="CDO61917.1"/>
    </source>
</evidence>
<sequence length="99" mass="11910">KKSKLSTICSYWKYLKEVIISPKPNHRIDIFRTVRVQNVGSKQQQYIKEKHTFMCRAINLMTIHILEIYLHLIQFPKKANMSKCIQMIYIHINHQNIKL</sequence>
<feature type="non-terminal residue" evidence="1">
    <location>
        <position position="1"/>
    </location>
</feature>
<dbReference type="Proteomes" id="UP000027581">
    <property type="component" value="Unassembled WGS sequence"/>
</dbReference>
<accession>A0A060RR51</accession>
<gene>
    <name evidence="1" type="ORF">PRCDC_0054800</name>
</gene>
<dbReference type="AlphaFoldDB" id="A0A060RR51"/>
<dbReference type="VEuPathDB" id="PlasmoDB:PRCDC_0054800"/>
<dbReference type="EMBL" id="HG810577">
    <property type="protein sequence ID" value="CDO61917.1"/>
    <property type="molecule type" value="Genomic_DNA"/>
</dbReference>
<protein>
    <submittedName>
        <fullName evidence="1">Erythrocyte membrane protein 1, PfEMP1, putative</fullName>
    </submittedName>
</protein>
<reference evidence="1" key="1">
    <citation type="submission" date="2014-01" db="EMBL/GenBank/DDBJ databases">
        <authorList>
            <person name="Aslett M."/>
        </authorList>
    </citation>
    <scope>NUCLEOTIDE SEQUENCE</scope>
    <source>
        <strain evidence="1">CDC</strain>
    </source>
</reference>
<organism evidence="1 2">
    <name type="scientific">Plasmodium reichenowi</name>
    <dbReference type="NCBI Taxonomy" id="5854"/>
    <lineage>
        <taxon>Eukaryota</taxon>
        <taxon>Sar</taxon>
        <taxon>Alveolata</taxon>
        <taxon>Apicomplexa</taxon>
        <taxon>Aconoidasida</taxon>
        <taxon>Haemosporida</taxon>
        <taxon>Plasmodiidae</taxon>
        <taxon>Plasmodium</taxon>
        <taxon>Plasmodium (Laverania)</taxon>
    </lineage>
</organism>
<name>A0A060RR51_PLARE</name>
<reference evidence="1" key="2">
    <citation type="submission" date="2014-05" db="EMBL/GenBank/DDBJ databases">
        <title>The genome sequences of chimpanzee malaria parasites reveal the path to human adaptation.</title>
        <authorList>
            <person name="Otto T.D."/>
            <person name="Rayner J.C."/>
            <person name="Boehme U."/>
            <person name="Pain A."/>
            <person name="Spottiswoode N."/>
            <person name="Sanders M."/>
            <person name="Quail M."/>
            <person name="Ollomo B."/>
            <person name="Renaud F."/>
            <person name="Thomas A.W."/>
            <person name="Prugnolle F."/>
            <person name="Conway D.J."/>
            <person name="Newbold C."/>
            <person name="Berriman M."/>
        </authorList>
    </citation>
    <scope>NUCLEOTIDE SEQUENCE [LARGE SCALE GENOMIC DNA]</scope>
    <source>
        <strain evidence="1">CDC</strain>
    </source>
</reference>
<keyword evidence="2" id="KW-1185">Reference proteome</keyword>
<evidence type="ECO:0000313" key="2">
    <source>
        <dbReference type="Proteomes" id="UP000027581"/>
    </source>
</evidence>